<protein>
    <submittedName>
        <fullName evidence="2">Uncharacterized protein</fullName>
    </submittedName>
</protein>
<dbReference type="Proteomes" id="UP001642464">
    <property type="component" value="Unassembled WGS sequence"/>
</dbReference>
<proteinExistence type="predicted"/>
<organism evidence="2 3">
    <name type="scientific">Durusdinium trenchii</name>
    <dbReference type="NCBI Taxonomy" id="1381693"/>
    <lineage>
        <taxon>Eukaryota</taxon>
        <taxon>Sar</taxon>
        <taxon>Alveolata</taxon>
        <taxon>Dinophyceae</taxon>
        <taxon>Suessiales</taxon>
        <taxon>Symbiodiniaceae</taxon>
        <taxon>Durusdinium</taxon>
    </lineage>
</organism>
<evidence type="ECO:0000313" key="3">
    <source>
        <dbReference type="Proteomes" id="UP001642464"/>
    </source>
</evidence>
<reference evidence="2 3" key="1">
    <citation type="submission" date="2024-02" db="EMBL/GenBank/DDBJ databases">
        <authorList>
            <person name="Chen Y."/>
            <person name="Shah S."/>
            <person name="Dougan E. K."/>
            <person name="Thang M."/>
            <person name="Chan C."/>
        </authorList>
    </citation>
    <scope>NUCLEOTIDE SEQUENCE [LARGE SCALE GENOMIC DNA]</scope>
</reference>
<dbReference type="EMBL" id="CAXAMM010020100">
    <property type="protein sequence ID" value="CAK9047274.1"/>
    <property type="molecule type" value="Genomic_DNA"/>
</dbReference>
<feature type="non-terminal residue" evidence="2">
    <location>
        <position position="298"/>
    </location>
</feature>
<comment type="caution">
    <text evidence="2">The sequence shown here is derived from an EMBL/GenBank/DDBJ whole genome shotgun (WGS) entry which is preliminary data.</text>
</comment>
<dbReference type="PROSITE" id="PS51257">
    <property type="entry name" value="PROKAR_LIPOPROTEIN"/>
    <property type="match status" value="1"/>
</dbReference>
<keyword evidence="1" id="KW-0732">Signal</keyword>
<evidence type="ECO:0000313" key="2">
    <source>
        <dbReference type="EMBL" id="CAK9047274.1"/>
    </source>
</evidence>
<keyword evidence="3" id="KW-1185">Reference proteome</keyword>
<gene>
    <name evidence="2" type="ORF">SCF082_LOCUS26505</name>
</gene>
<feature type="signal peptide" evidence="1">
    <location>
        <begin position="1"/>
        <end position="24"/>
    </location>
</feature>
<evidence type="ECO:0000256" key="1">
    <source>
        <dbReference type="SAM" id="SignalP"/>
    </source>
</evidence>
<name>A0ABP0MAV4_9DINO</name>
<accession>A0ABP0MAV4</accession>
<sequence length="298" mass="31734">MAMKHVLWGLVAAACLSTATGLQAEDVYGLAKGAPDLKSAGPMAFGPNGILFVGDSKGAALFAIQTGDDVGNPSEVSLNITDLPAKLAKVLRAKAGEIEVTDLAVNPLSGHAYLSVHVVGEGRRRRNLRGETITDLAYADGHVLISGLREGETRSAVRSLKFPFQDADEGAGLEIYHAAHGRVEDYSPIRTFIPFTIDGEPNVLAGFVCTPLVRFPLKQIQEGTKIQGTTVAELGNRNRPLDMIAYKKGGQDFLLLANSARGVMKISTENIGRQDGLTEQVRFGGTAGQTYETIDSLN</sequence>
<feature type="chain" id="PRO_5045628784" evidence="1">
    <location>
        <begin position="25"/>
        <end position="298"/>
    </location>
</feature>